<dbReference type="Pfam" id="PF18697">
    <property type="entry name" value="MLVIN_C"/>
    <property type="match status" value="1"/>
</dbReference>
<evidence type="ECO:0000256" key="4">
    <source>
        <dbReference type="ARBA" id="ARBA00022759"/>
    </source>
</evidence>
<feature type="domain" description="Murine leukemia virus integrase C-terminal" evidence="6">
    <location>
        <begin position="27"/>
        <end position="60"/>
    </location>
</feature>
<name>A0A8C5QZF7_9ANUR</name>
<protein>
    <recommendedName>
        <fullName evidence="6">Murine leukemia virus integrase C-terminal domain-containing protein</fullName>
    </recommendedName>
</protein>
<dbReference type="Gene3D" id="2.30.30.850">
    <property type="match status" value="1"/>
</dbReference>
<keyword evidence="3" id="KW-0540">Nuclease</keyword>
<keyword evidence="1" id="KW-0808">Transferase</keyword>
<dbReference type="AlphaFoldDB" id="A0A8C5QZF7"/>
<evidence type="ECO:0000259" key="6">
    <source>
        <dbReference type="Pfam" id="PF18697"/>
    </source>
</evidence>
<dbReference type="GeneTree" id="ENSGT01120000272002"/>
<sequence length="121" mass="13903">MQILNSWVGDNIPHFLYPSLHKYCPGPKWRGPYLVLLSTPTAVKVAEVVPWKHHSRVKAAAASPEPAWKVVTNETNPLRLKLTKDHSHEPSLDLKAPVFTQTAFLQVLRSDRRRMKRMMKI</sequence>
<dbReference type="GO" id="GO:0016787">
    <property type="term" value="F:hydrolase activity"/>
    <property type="evidence" value="ECO:0007669"/>
    <property type="project" value="UniProtKB-KW"/>
</dbReference>
<dbReference type="GO" id="GO:0016779">
    <property type="term" value="F:nucleotidyltransferase activity"/>
    <property type="evidence" value="ECO:0007669"/>
    <property type="project" value="UniProtKB-KW"/>
</dbReference>
<evidence type="ECO:0000256" key="5">
    <source>
        <dbReference type="ARBA" id="ARBA00022801"/>
    </source>
</evidence>
<dbReference type="Ensembl" id="ENSLLET00000047014.1">
    <property type="protein sequence ID" value="ENSLLEP00000045215.1"/>
    <property type="gene ID" value="ENSLLEG00000028682.1"/>
</dbReference>
<reference evidence="7" key="2">
    <citation type="submission" date="2025-09" db="UniProtKB">
        <authorList>
            <consortium name="Ensembl"/>
        </authorList>
    </citation>
    <scope>IDENTIFICATION</scope>
</reference>
<evidence type="ECO:0000256" key="1">
    <source>
        <dbReference type="ARBA" id="ARBA00022679"/>
    </source>
</evidence>
<dbReference type="GO" id="GO:0004519">
    <property type="term" value="F:endonuclease activity"/>
    <property type="evidence" value="ECO:0007669"/>
    <property type="project" value="UniProtKB-KW"/>
</dbReference>
<keyword evidence="4" id="KW-0255">Endonuclease</keyword>
<keyword evidence="2" id="KW-0548">Nucleotidyltransferase</keyword>
<proteinExistence type="predicted"/>
<evidence type="ECO:0000256" key="2">
    <source>
        <dbReference type="ARBA" id="ARBA00022695"/>
    </source>
</evidence>
<organism evidence="7 8">
    <name type="scientific">Leptobrachium leishanense</name>
    <name type="common">Leishan spiny toad</name>
    <dbReference type="NCBI Taxonomy" id="445787"/>
    <lineage>
        <taxon>Eukaryota</taxon>
        <taxon>Metazoa</taxon>
        <taxon>Chordata</taxon>
        <taxon>Craniata</taxon>
        <taxon>Vertebrata</taxon>
        <taxon>Euteleostomi</taxon>
        <taxon>Amphibia</taxon>
        <taxon>Batrachia</taxon>
        <taxon>Anura</taxon>
        <taxon>Pelobatoidea</taxon>
        <taxon>Megophryidae</taxon>
        <taxon>Leptobrachium</taxon>
    </lineage>
</organism>
<reference evidence="7" key="1">
    <citation type="submission" date="2025-08" db="UniProtKB">
        <authorList>
            <consortium name="Ensembl"/>
        </authorList>
    </citation>
    <scope>IDENTIFICATION</scope>
</reference>
<accession>A0A8C5QZF7</accession>
<keyword evidence="8" id="KW-1185">Reference proteome</keyword>
<evidence type="ECO:0000256" key="3">
    <source>
        <dbReference type="ARBA" id="ARBA00022722"/>
    </source>
</evidence>
<evidence type="ECO:0000313" key="7">
    <source>
        <dbReference type="Ensembl" id="ENSLLEP00000045215.1"/>
    </source>
</evidence>
<dbReference type="InterPro" id="IPR040643">
    <property type="entry name" value="MLVIN_C"/>
</dbReference>
<dbReference type="Proteomes" id="UP000694569">
    <property type="component" value="Unplaced"/>
</dbReference>
<keyword evidence="5" id="KW-0378">Hydrolase</keyword>
<dbReference type="OrthoDB" id="9397170at2759"/>
<evidence type="ECO:0000313" key="8">
    <source>
        <dbReference type="Proteomes" id="UP000694569"/>
    </source>
</evidence>